<dbReference type="PROSITE" id="PS51832">
    <property type="entry name" value="HD_GYP"/>
    <property type="match status" value="1"/>
</dbReference>
<dbReference type="RefSeq" id="WP_153738321.1">
    <property type="nucleotide sequence ID" value="NZ_WJNG01000018.1"/>
</dbReference>
<dbReference type="Gene3D" id="1.10.3210.10">
    <property type="entry name" value="Hypothetical protein af1432"/>
    <property type="match status" value="1"/>
</dbReference>
<dbReference type="AlphaFoldDB" id="A0A6A8DU15"/>
<comment type="caution">
    <text evidence="2">The sequence shown here is derived from an EMBL/GenBank/DDBJ whole genome shotgun (WGS) entry which is preliminary data.</text>
</comment>
<dbReference type="Pfam" id="PF13487">
    <property type="entry name" value="HD_5"/>
    <property type="match status" value="1"/>
</dbReference>
<dbReference type="InterPro" id="IPR037522">
    <property type="entry name" value="HD_GYP_dom"/>
</dbReference>
<name>A0A6A8DU15_9BACI</name>
<evidence type="ECO:0000313" key="3">
    <source>
        <dbReference type="Proteomes" id="UP000799092"/>
    </source>
</evidence>
<evidence type="ECO:0000313" key="2">
    <source>
        <dbReference type="EMBL" id="MRH44712.1"/>
    </source>
</evidence>
<keyword evidence="3" id="KW-1185">Reference proteome</keyword>
<dbReference type="EMBL" id="WJNG01000018">
    <property type="protein sequence ID" value="MRH44712.1"/>
    <property type="molecule type" value="Genomic_DNA"/>
</dbReference>
<dbReference type="SMART" id="SM00471">
    <property type="entry name" value="HDc"/>
    <property type="match status" value="1"/>
</dbReference>
<accession>A0A6A8DU15</accession>
<dbReference type="NCBIfam" id="TIGR00277">
    <property type="entry name" value="HDIG"/>
    <property type="match status" value="1"/>
</dbReference>
<sequence length="366" mass="41392">MRLVATKSIAQGTELARTIYNDNGQVLVQRDVKLTPRMLKRLQQFGITYVYVKDAFTEDIIVNPPIPDEVRIEAIQMIKSSFKHFQQDQLIKNSFLFDKTGQKMTDIVRVIVDQVSNREEVLSILSDILISDDYIFAHSINVTIYSLALATELGLPKKEIEQIGLGSMLHDVGKVFIPEDILQKSGQLSKHEYEIIKTHTEEGFNLLRKSPNIPLLVAHCAFQHHERLNGSGYPRGLTDKEIHPYAKLMGVADVFDAVTSNRVYRDAMLPHEGLEILYAGSGVLFDKRLVETFRKTIAVYPKGLTVELSDGKTGIVLKQNKNLYERPVVRIIKEQDQDVAPYELDLSTHLNVVITACDTGFAKKIQ</sequence>
<dbReference type="InterPro" id="IPR003607">
    <property type="entry name" value="HD/PDEase_dom"/>
</dbReference>
<dbReference type="Proteomes" id="UP000799092">
    <property type="component" value="Unassembled WGS sequence"/>
</dbReference>
<reference evidence="2" key="1">
    <citation type="submission" date="2019-11" db="EMBL/GenBank/DDBJ databases">
        <authorList>
            <person name="Li J."/>
        </authorList>
    </citation>
    <scope>NUCLEOTIDE SEQUENCE</scope>
    <source>
        <strain evidence="2">B6B</strain>
    </source>
</reference>
<dbReference type="PANTHER" id="PTHR43155">
    <property type="entry name" value="CYCLIC DI-GMP PHOSPHODIESTERASE PA4108-RELATED"/>
    <property type="match status" value="1"/>
</dbReference>
<feature type="domain" description="HD-GYP" evidence="1">
    <location>
        <begin position="113"/>
        <end position="309"/>
    </location>
</feature>
<protein>
    <submittedName>
        <fullName evidence="2">HD domain-containing protein</fullName>
    </submittedName>
</protein>
<proteinExistence type="predicted"/>
<dbReference type="InterPro" id="IPR006675">
    <property type="entry name" value="HDIG_dom"/>
</dbReference>
<dbReference type="CDD" id="cd00077">
    <property type="entry name" value="HDc"/>
    <property type="match status" value="1"/>
</dbReference>
<dbReference type="PANTHER" id="PTHR43155:SF2">
    <property type="entry name" value="CYCLIC DI-GMP PHOSPHODIESTERASE PA4108"/>
    <property type="match status" value="1"/>
</dbReference>
<organism evidence="2 3">
    <name type="scientific">Aquibacillus halophilus</name>
    <dbReference type="NCBI Taxonomy" id="930132"/>
    <lineage>
        <taxon>Bacteria</taxon>
        <taxon>Bacillati</taxon>
        <taxon>Bacillota</taxon>
        <taxon>Bacilli</taxon>
        <taxon>Bacillales</taxon>
        <taxon>Bacillaceae</taxon>
        <taxon>Aquibacillus</taxon>
    </lineage>
</organism>
<dbReference type="SUPFAM" id="SSF109604">
    <property type="entry name" value="HD-domain/PDEase-like"/>
    <property type="match status" value="1"/>
</dbReference>
<dbReference type="OrthoDB" id="9759601at2"/>
<evidence type="ECO:0000259" key="1">
    <source>
        <dbReference type="PROSITE" id="PS51832"/>
    </source>
</evidence>
<gene>
    <name evidence="2" type="ORF">GH741_18860</name>
</gene>